<proteinExistence type="predicted"/>
<name>A0A397JDZ6_9GLOM</name>
<protein>
    <submittedName>
        <fullName evidence="2">Uncharacterized protein</fullName>
    </submittedName>
</protein>
<dbReference type="AlphaFoldDB" id="A0A397JDZ6"/>
<organism evidence="2 3">
    <name type="scientific">Diversispora epigaea</name>
    <dbReference type="NCBI Taxonomy" id="1348612"/>
    <lineage>
        <taxon>Eukaryota</taxon>
        <taxon>Fungi</taxon>
        <taxon>Fungi incertae sedis</taxon>
        <taxon>Mucoromycota</taxon>
        <taxon>Glomeromycotina</taxon>
        <taxon>Glomeromycetes</taxon>
        <taxon>Diversisporales</taxon>
        <taxon>Diversisporaceae</taxon>
        <taxon>Diversispora</taxon>
    </lineage>
</organism>
<feature type="transmembrane region" description="Helical" evidence="1">
    <location>
        <begin position="12"/>
        <end position="34"/>
    </location>
</feature>
<sequence length="64" mass="6758">MNGIENVVKGQNILTIIIVMVIGADIIVAMFISYSQYLIYPILEEGKGGGAGNGGEGELLQFAN</sequence>
<evidence type="ECO:0000256" key="1">
    <source>
        <dbReference type="SAM" id="Phobius"/>
    </source>
</evidence>
<evidence type="ECO:0000313" key="2">
    <source>
        <dbReference type="EMBL" id="RHZ86539.1"/>
    </source>
</evidence>
<accession>A0A397JDZ6</accession>
<evidence type="ECO:0000313" key="3">
    <source>
        <dbReference type="Proteomes" id="UP000266861"/>
    </source>
</evidence>
<keyword evidence="1" id="KW-1133">Transmembrane helix</keyword>
<keyword evidence="1" id="KW-0812">Transmembrane</keyword>
<keyword evidence="1" id="KW-0472">Membrane</keyword>
<dbReference type="Proteomes" id="UP000266861">
    <property type="component" value="Unassembled WGS sequence"/>
</dbReference>
<gene>
    <name evidence="2" type="ORF">Glove_50g67</name>
</gene>
<reference evidence="2 3" key="1">
    <citation type="submission" date="2018-08" db="EMBL/GenBank/DDBJ databases">
        <title>Genome and evolution of the arbuscular mycorrhizal fungus Diversispora epigaea (formerly Glomus versiforme) and its bacterial endosymbionts.</title>
        <authorList>
            <person name="Sun X."/>
            <person name="Fei Z."/>
            <person name="Harrison M."/>
        </authorList>
    </citation>
    <scope>NUCLEOTIDE SEQUENCE [LARGE SCALE GENOMIC DNA]</scope>
    <source>
        <strain evidence="2 3">IT104</strain>
    </source>
</reference>
<keyword evidence="3" id="KW-1185">Reference proteome</keyword>
<comment type="caution">
    <text evidence="2">The sequence shown here is derived from an EMBL/GenBank/DDBJ whole genome shotgun (WGS) entry which is preliminary data.</text>
</comment>
<dbReference type="EMBL" id="PQFF01000047">
    <property type="protein sequence ID" value="RHZ86539.1"/>
    <property type="molecule type" value="Genomic_DNA"/>
</dbReference>